<dbReference type="HOGENOM" id="CLU_1594842_0_0_1"/>
<reference evidence="2" key="1">
    <citation type="journal article" date="2011" name="Nat. Commun.">
        <title>Effector diversification within compartments of the Leptosphaeria maculans genome affected by Repeat-Induced Point mutations.</title>
        <authorList>
            <person name="Rouxel T."/>
            <person name="Grandaubert J."/>
            <person name="Hane J.K."/>
            <person name="Hoede C."/>
            <person name="van de Wouw A.P."/>
            <person name="Couloux A."/>
            <person name="Dominguez V."/>
            <person name="Anthouard V."/>
            <person name="Bally P."/>
            <person name="Bourras S."/>
            <person name="Cozijnsen A.J."/>
            <person name="Ciuffetti L.M."/>
            <person name="Degrave A."/>
            <person name="Dilmaghani A."/>
            <person name="Duret L."/>
            <person name="Fudal I."/>
            <person name="Goodwin S.B."/>
            <person name="Gout L."/>
            <person name="Glaser N."/>
            <person name="Linglin J."/>
            <person name="Kema G.H.J."/>
            <person name="Lapalu N."/>
            <person name="Lawrence C.B."/>
            <person name="May K."/>
            <person name="Meyer M."/>
            <person name="Ollivier B."/>
            <person name="Poulain J."/>
            <person name="Schoch C.L."/>
            <person name="Simon A."/>
            <person name="Spatafora J.W."/>
            <person name="Stachowiak A."/>
            <person name="Turgeon B.G."/>
            <person name="Tyler B.M."/>
            <person name="Vincent D."/>
            <person name="Weissenbach J."/>
            <person name="Amselem J."/>
            <person name="Quesneville H."/>
            <person name="Oliver R.P."/>
            <person name="Wincker P."/>
            <person name="Balesdent M.-H."/>
            <person name="Howlett B.J."/>
        </authorList>
    </citation>
    <scope>NUCLEOTIDE SEQUENCE [LARGE SCALE GENOMIC DNA]</scope>
    <source>
        <strain evidence="2">JN3 / isolate v23.1.3 / race Av1-4-5-6-7-8</strain>
    </source>
</reference>
<protein>
    <submittedName>
        <fullName evidence="1">Predicted protein</fullName>
    </submittedName>
</protein>
<name>E5ADH8_LEPMJ</name>
<proteinExistence type="predicted"/>
<evidence type="ECO:0000313" key="1">
    <source>
        <dbReference type="EMBL" id="CBY01267.1"/>
    </source>
</evidence>
<accession>E5ADH8</accession>
<dbReference type="InParanoid" id="E5ADH8"/>
<dbReference type="AlphaFoldDB" id="E5ADH8"/>
<keyword evidence="2" id="KW-1185">Reference proteome</keyword>
<evidence type="ECO:0000313" key="2">
    <source>
        <dbReference type="Proteomes" id="UP000002668"/>
    </source>
</evidence>
<dbReference type="Proteomes" id="UP000002668">
    <property type="component" value="Genome"/>
</dbReference>
<dbReference type="EMBL" id="FP929139">
    <property type="protein sequence ID" value="CBY01267.1"/>
    <property type="molecule type" value="Genomic_DNA"/>
</dbReference>
<sequence length="167" mass="18657">MHTPRRCEVMNASLVIRCLSYITTSKAEEEMCAGWLASCFSAGTSMMVAGKVAMKCTREILLDGRLNFRLESRAQVPGDGVYFQQIQDPILWHVRIPLLFASDPNVLSNMTQTDTKSQIYAFRVFVIPGVKGRVQRKEDNGRAGWKCPPAKADGIQAFANDGFTYRS</sequence>
<organism evidence="1 2">
    <name type="scientific">Leptosphaeria maculans (strain JN3 / isolate v23.1.3 / race Av1-4-5-6-7-8)</name>
    <name type="common">Blackleg fungus</name>
    <name type="synonym">Phoma lingam</name>
    <dbReference type="NCBI Taxonomy" id="985895"/>
    <lineage>
        <taxon>Eukaryota</taxon>
        <taxon>Fungi</taxon>
        <taxon>Dikarya</taxon>
        <taxon>Ascomycota</taxon>
        <taxon>Pezizomycotina</taxon>
        <taxon>Dothideomycetes</taxon>
        <taxon>Pleosporomycetidae</taxon>
        <taxon>Pleosporales</taxon>
        <taxon>Pleosporineae</taxon>
        <taxon>Leptosphaeriaceae</taxon>
        <taxon>Plenodomus</taxon>
        <taxon>Plenodomus lingam/Leptosphaeria maculans species complex</taxon>
    </lineage>
</organism>
<gene>
    <name evidence="1" type="ORF">LEMA_P000540.1</name>
</gene>
<dbReference type="VEuPathDB" id="FungiDB:LEMA_P000540.1"/>